<sequence>MKENRVFDDLTRLMADAGEVAHGMRREAETAVRTQLERLLSTMNMVTREEFEAVKEMAAKARAENERLSAKLAALEAELTGQAAGPGD</sequence>
<keyword evidence="1" id="KW-0175">Coiled coil</keyword>
<dbReference type="AlphaFoldDB" id="A0A2J7TGD6"/>
<accession>A0A2J7TGD6</accession>
<comment type="caution">
    <text evidence="2">The sequence shown here is derived from an EMBL/GenBank/DDBJ whole genome shotgun (WGS) entry which is preliminary data.</text>
</comment>
<protein>
    <submittedName>
        <fullName evidence="2">Pyrroline-5-carboxylate reductase</fullName>
    </submittedName>
</protein>
<feature type="coiled-coil region" evidence="1">
    <location>
        <begin position="51"/>
        <end position="78"/>
    </location>
</feature>
<gene>
    <name evidence="2" type="ORF">CR492_10900</name>
</gene>
<dbReference type="Proteomes" id="UP000236286">
    <property type="component" value="Unassembled WGS sequence"/>
</dbReference>
<evidence type="ECO:0000313" key="3">
    <source>
        <dbReference type="Proteomes" id="UP000236286"/>
    </source>
</evidence>
<dbReference type="OrthoDB" id="7392124at2"/>
<dbReference type="EMBL" id="PDZR01000011">
    <property type="protein sequence ID" value="PNG25842.1"/>
    <property type="molecule type" value="Genomic_DNA"/>
</dbReference>
<evidence type="ECO:0000313" key="2">
    <source>
        <dbReference type="EMBL" id="PNG25842.1"/>
    </source>
</evidence>
<proteinExistence type="predicted"/>
<name>A0A2J7TGD6_METSI</name>
<dbReference type="InterPro" id="IPR007475">
    <property type="entry name" value="UbiK"/>
</dbReference>
<reference evidence="2 3" key="1">
    <citation type="submission" date="2017-10" db="EMBL/GenBank/DDBJ databases">
        <title>Genome announcement of Methylocella silvestris TVC from permafrost.</title>
        <authorList>
            <person name="Wang J."/>
            <person name="Geng K."/>
            <person name="Ul-Haque F."/>
            <person name="Crombie A.T."/>
            <person name="Street L.E."/>
            <person name="Wookey P.A."/>
            <person name="Murrell J.C."/>
            <person name="Pratscher J."/>
        </authorList>
    </citation>
    <scope>NUCLEOTIDE SEQUENCE [LARGE SCALE GENOMIC DNA]</scope>
    <source>
        <strain evidence="2 3">TVC</strain>
    </source>
</reference>
<evidence type="ECO:0000256" key="1">
    <source>
        <dbReference type="SAM" id="Coils"/>
    </source>
</evidence>
<dbReference type="Pfam" id="PF04380">
    <property type="entry name" value="BMFP"/>
    <property type="match status" value="1"/>
</dbReference>
<organism evidence="2 3">
    <name type="scientific">Methylocella silvestris</name>
    <dbReference type="NCBI Taxonomy" id="199596"/>
    <lineage>
        <taxon>Bacteria</taxon>
        <taxon>Pseudomonadati</taxon>
        <taxon>Pseudomonadota</taxon>
        <taxon>Alphaproteobacteria</taxon>
        <taxon>Hyphomicrobiales</taxon>
        <taxon>Beijerinckiaceae</taxon>
        <taxon>Methylocella</taxon>
    </lineage>
</organism>
<dbReference type="RefSeq" id="WP_102843782.1">
    <property type="nucleotide sequence ID" value="NZ_PDZR01000011.1"/>
</dbReference>